<name>A0ABR8U4K7_9CELL</name>
<keyword evidence="3" id="KW-1185">Reference proteome</keyword>
<reference evidence="2 3" key="1">
    <citation type="submission" date="2020-08" db="EMBL/GenBank/DDBJ databases">
        <title>A Genomic Blueprint of the Chicken Gut Microbiome.</title>
        <authorList>
            <person name="Gilroy R."/>
            <person name="Ravi A."/>
            <person name="Getino M."/>
            <person name="Pursley I."/>
            <person name="Horton D.L."/>
            <person name="Alikhan N.-F."/>
            <person name="Baker D."/>
            <person name="Gharbi K."/>
            <person name="Hall N."/>
            <person name="Watson M."/>
            <person name="Adriaenssens E.M."/>
            <person name="Foster-Nyarko E."/>
            <person name="Jarju S."/>
            <person name="Secka A."/>
            <person name="Antonio M."/>
            <person name="Oren A."/>
            <person name="Chaudhuri R."/>
            <person name="La Ragione R.M."/>
            <person name="Hildebrand F."/>
            <person name="Pallen M.J."/>
        </authorList>
    </citation>
    <scope>NUCLEOTIDE SEQUENCE [LARGE SCALE GENOMIC DNA]</scope>
    <source>
        <strain evidence="2 3">Sa2CUA9</strain>
    </source>
</reference>
<accession>A0ABR8U4K7</accession>
<sequence>MTDSPEGSPGRTIALLGRRVPTSTLRLVEPAPSRAQVLADGLLTISRTVLYSAGLGFLVLLGTWLTLEEGFPDVWRDLHLDPVSRASIIYVCAVPAAGGVLYALSSAASRTLLARRLDALAGTAPEHVPVRTVRARALADDATPTTPLVGLCVALLVAVGVAVLLVAPVMIFASDMVAVGLTVLAGSALLTVLVGFALSGLRGRGRRAWTALTDRPRQAWNDEVVRSAVRTEKRLRPADERTIDLGRLHRLAARAQKPLTVVGGVLLGAGPVVGIVAVYLRKPGKNADTRYFDEAGEVAIDVLITAGAVLALAGSAVLLLALVATTVVRVRERRALRRHALADDAGTWRPDDALVRRALDGPPLLWAGGVLVLGLATVVVPAVLALLQVTGDPAHPLAAYRSTIGATGAVSVAIALLGAAAVVAGMPAGVRFRQLVRQTWHPGDDPAPVVAGS</sequence>
<evidence type="ECO:0008006" key="4">
    <source>
        <dbReference type="Google" id="ProtNLM"/>
    </source>
</evidence>
<feature type="transmembrane region" description="Helical" evidence="1">
    <location>
        <begin position="87"/>
        <end position="108"/>
    </location>
</feature>
<gene>
    <name evidence="2" type="ORF">H9641_17275</name>
</gene>
<feature type="transmembrane region" description="Helical" evidence="1">
    <location>
        <begin position="409"/>
        <end position="430"/>
    </location>
</feature>
<feature type="transmembrane region" description="Helical" evidence="1">
    <location>
        <begin position="364"/>
        <end position="389"/>
    </location>
</feature>
<keyword evidence="1" id="KW-1133">Transmembrane helix</keyword>
<comment type="caution">
    <text evidence="2">The sequence shown here is derived from an EMBL/GenBank/DDBJ whole genome shotgun (WGS) entry which is preliminary data.</text>
</comment>
<feature type="transmembrane region" description="Helical" evidence="1">
    <location>
        <begin position="300"/>
        <end position="328"/>
    </location>
</feature>
<dbReference type="RefSeq" id="WP_191805663.1">
    <property type="nucleotide sequence ID" value="NZ_JACSQF010000022.1"/>
</dbReference>
<proteinExistence type="predicted"/>
<dbReference type="EMBL" id="JACSQF010000022">
    <property type="protein sequence ID" value="MBD7982454.1"/>
    <property type="molecule type" value="Genomic_DNA"/>
</dbReference>
<organism evidence="2 3">
    <name type="scientific">Oerskovia merdavium</name>
    <dbReference type="NCBI Taxonomy" id="2762227"/>
    <lineage>
        <taxon>Bacteria</taxon>
        <taxon>Bacillati</taxon>
        <taxon>Actinomycetota</taxon>
        <taxon>Actinomycetes</taxon>
        <taxon>Micrococcales</taxon>
        <taxon>Cellulomonadaceae</taxon>
        <taxon>Oerskovia</taxon>
    </lineage>
</organism>
<feature type="transmembrane region" description="Helical" evidence="1">
    <location>
        <begin position="48"/>
        <end position="67"/>
    </location>
</feature>
<evidence type="ECO:0000256" key="1">
    <source>
        <dbReference type="SAM" id="Phobius"/>
    </source>
</evidence>
<evidence type="ECO:0000313" key="2">
    <source>
        <dbReference type="EMBL" id="MBD7982454.1"/>
    </source>
</evidence>
<protein>
    <recommendedName>
        <fullName evidence="4">Integral membrane protein</fullName>
    </recommendedName>
</protein>
<feature type="transmembrane region" description="Helical" evidence="1">
    <location>
        <begin position="148"/>
        <end position="171"/>
    </location>
</feature>
<keyword evidence="1" id="KW-0472">Membrane</keyword>
<dbReference type="Proteomes" id="UP000655570">
    <property type="component" value="Unassembled WGS sequence"/>
</dbReference>
<feature type="transmembrane region" description="Helical" evidence="1">
    <location>
        <begin position="259"/>
        <end position="280"/>
    </location>
</feature>
<feature type="transmembrane region" description="Helical" evidence="1">
    <location>
        <begin position="177"/>
        <end position="198"/>
    </location>
</feature>
<keyword evidence="1" id="KW-0812">Transmembrane</keyword>
<evidence type="ECO:0000313" key="3">
    <source>
        <dbReference type="Proteomes" id="UP000655570"/>
    </source>
</evidence>